<name>A0A3M7Q191_BRAPC</name>
<reference evidence="1 2" key="1">
    <citation type="journal article" date="2018" name="Sci. Rep.">
        <title>Genomic signatures of local adaptation to the degree of environmental predictability in rotifers.</title>
        <authorList>
            <person name="Franch-Gras L."/>
            <person name="Hahn C."/>
            <person name="Garcia-Roger E.M."/>
            <person name="Carmona M.J."/>
            <person name="Serra M."/>
            <person name="Gomez A."/>
        </authorList>
    </citation>
    <scope>NUCLEOTIDE SEQUENCE [LARGE SCALE GENOMIC DNA]</scope>
    <source>
        <strain evidence="1">HYR1</strain>
    </source>
</reference>
<organism evidence="1 2">
    <name type="scientific">Brachionus plicatilis</name>
    <name type="common">Marine rotifer</name>
    <name type="synonym">Brachionus muelleri</name>
    <dbReference type="NCBI Taxonomy" id="10195"/>
    <lineage>
        <taxon>Eukaryota</taxon>
        <taxon>Metazoa</taxon>
        <taxon>Spiralia</taxon>
        <taxon>Gnathifera</taxon>
        <taxon>Rotifera</taxon>
        <taxon>Eurotatoria</taxon>
        <taxon>Monogononta</taxon>
        <taxon>Pseudotrocha</taxon>
        <taxon>Ploima</taxon>
        <taxon>Brachionidae</taxon>
        <taxon>Brachionus</taxon>
    </lineage>
</organism>
<dbReference type="Proteomes" id="UP000276133">
    <property type="component" value="Unassembled WGS sequence"/>
</dbReference>
<dbReference type="AlphaFoldDB" id="A0A3M7Q191"/>
<dbReference type="EMBL" id="REGN01007900">
    <property type="protein sequence ID" value="RNA04982.1"/>
    <property type="molecule type" value="Genomic_DNA"/>
</dbReference>
<gene>
    <name evidence="1" type="ORF">BpHYR1_047112</name>
</gene>
<proteinExistence type="predicted"/>
<protein>
    <submittedName>
        <fullName evidence="1">Uncharacterized protein</fullName>
    </submittedName>
</protein>
<accession>A0A3M7Q191</accession>
<comment type="caution">
    <text evidence="1">The sequence shown here is derived from an EMBL/GenBank/DDBJ whole genome shotgun (WGS) entry which is preliminary data.</text>
</comment>
<evidence type="ECO:0000313" key="2">
    <source>
        <dbReference type="Proteomes" id="UP000276133"/>
    </source>
</evidence>
<keyword evidence="2" id="KW-1185">Reference proteome</keyword>
<evidence type="ECO:0000313" key="1">
    <source>
        <dbReference type="EMBL" id="RNA04982.1"/>
    </source>
</evidence>
<sequence length="171" mass="19277">MLHELVSHASSVASLGYMKLAEARLEFTLTVELAWSVRCGHSENVMSSLLRILNCCHLVVELTKASHKSLANMRIFLFKIFIDYLSIWINVGNISVYFCVNIYSSAIFINAIKFLSDCDRACLLRELVQKVKDTNSRKLATSELKAVFDFNILVKTIFASEQPIYGTGQSD</sequence>